<evidence type="ECO:0000313" key="3">
    <source>
        <dbReference type="Proteomes" id="UP001595851"/>
    </source>
</evidence>
<dbReference type="RefSeq" id="WP_379528816.1">
    <property type="nucleotide sequence ID" value="NZ_JBHSBI010000007.1"/>
</dbReference>
<feature type="transmembrane region" description="Helical" evidence="1">
    <location>
        <begin position="121"/>
        <end position="140"/>
    </location>
</feature>
<reference evidence="3" key="1">
    <citation type="journal article" date="2019" name="Int. J. Syst. Evol. Microbiol.">
        <title>The Global Catalogue of Microorganisms (GCM) 10K type strain sequencing project: providing services to taxonomists for standard genome sequencing and annotation.</title>
        <authorList>
            <consortium name="The Broad Institute Genomics Platform"/>
            <consortium name="The Broad Institute Genome Sequencing Center for Infectious Disease"/>
            <person name="Wu L."/>
            <person name="Ma J."/>
        </authorList>
    </citation>
    <scope>NUCLEOTIDE SEQUENCE [LARGE SCALE GENOMIC DNA]</scope>
    <source>
        <strain evidence="3">TBRC 1276</strain>
    </source>
</reference>
<name>A0ABV8G6J5_9ACTN</name>
<sequence length="226" mass="24901">MLIDDYVTELDRTLAGPHRPKRDMVVEARDSLTDTADALEAEGLDRMEAERTAVASFGRVSEIAPGYQTELTASSGRRLGVLMLVSLPITVAMWSVLWRMYPADDDVWIHQPAWFSPVSRLLDIVQLGTALYGGLMLFALSRGARWIRRPRLVTRSLGVLVWTTLPITVGLGMLLAYGVDNPNTLTWLPALLANLVTSAMWGMQIYCAVGCLRATRASVPETAVRA</sequence>
<protein>
    <submittedName>
        <fullName evidence="2">Permease prefix domain 1-containing protein</fullName>
    </submittedName>
</protein>
<feature type="transmembrane region" description="Helical" evidence="1">
    <location>
        <begin position="79"/>
        <end position="101"/>
    </location>
</feature>
<keyword evidence="1" id="KW-0812">Transmembrane</keyword>
<accession>A0ABV8G6J5</accession>
<keyword evidence="1" id="KW-1133">Transmembrane helix</keyword>
<gene>
    <name evidence="2" type="ORF">ACFOY2_16070</name>
</gene>
<comment type="caution">
    <text evidence="2">The sequence shown here is derived from an EMBL/GenBank/DDBJ whole genome shotgun (WGS) entry which is preliminary data.</text>
</comment>
<proteinExistence type="predicted"/>
<dbReference type="Proteomes" id="UP001595851">
    <property type="component" value="Unassembled WGS sequence"/>
</dbReference>
<evidence type="ECO:0000256" key="1">
    <source>
        <dbReference type="SAM" id="Phobius"/>
    </source>
</evidence>
<feature type="transmembrane region" description="Helical" evidence="1">
    <location>
        <begin position="152"/>
        <end position="175"/>
    </location>
</feature>
<dbReference type="InterPro" id="IPR047928">
    <property type="entry name" value="Perm_prefix_1"/>
</dbReference>
<keyword evidence="3" id="KW-1185">Reference proteome</keyword>
<organism evidence="2 3">
    <name type="scientific">Nonomuraea purpurea</name>
    <dbReference type="NCBI Taxonomy" id="1849276"/>
    <lineage>
        <taxon>Bacteria</taxon>
        <taxon>Bacillati</taxon>
        <taxon>Actinomycetota</taxon>
        <taxon>Actinomycetes</taxon>
        <taxon>Streptosporangiales</taxon>
        <taxon>Streptosporangiaceae</taxon>
        <taxon>Nonomuraea</taxon>
    </lineage>
</organism>
<dbReference type="EMBL" id="JBHSBI010000007">
    <property type="protein sequence ID" value="MFC4008749.1"/>
    <property type="molecule type" value="Genomic_DNA"/>
</dbReference>
<keyword evidence="1" id="KW-0472">Membrane</keyword>
<feature type="transmembrane region" description="Helical" evidence="1">
    <location>
        <begin position="187"/>
        <end position="209"/>
    </location>
</feature>
<evidence type="ECO:0000313" key="2">
    <source>
        <dbReference type="EMBL" id="MFC4008749.1"/>
    </source>
</evidence>
<dbReference type="NCBIfam" id="NF038403">
    <property type="entry name" value="perm_prefix_1"/>
    <property type="match status" value="1"/>
</dbReference>